<name>A0ACC3SXN7_LIPKO</name>
<keyword evidence="2" id="KW-1185">Reference proteome</keyword>
<evidence type="ECO:0000313" key="2">
    <source>
        <dbReference type="Proteomes" id="UP001433508"/>
    </source>
</evidence>
<protein>
    <submittedName>
        <fullName evidence="1">Uncharacterized protein</fullName>
    </submittedName>
</protein>
<dbReference type="EMBL" id="MU971388">
    <property type="protein sequence ID" value="KAK9236428.1"/>
    <property type="molecule type" value="Genomic_DNA"/>
</dbReference>
<organism evidence="1 2">
    <name type="scientific">Lipomyces kononenkoae</name>
    <name type="common">Yeast</name>
    <dbReference type="NCBI Taxonomy" id="34357"/>
    <lineage>
        <taxon>Eukaryota</taxon>
        <taxon>Fungi</taxon>
        <taxon>Dikarya</taxon>
        <taxon>Ascomycota</taxon>
        <taxon>Saccharomycotina</taxon>
        <taxon>Lipomycetes</taxon>
        <taxon>Lipomycetales</taxon>
        <taxon>Lipomycetaceae</taxon>
        <taxon>Lipomyces</taxon>
    </lineage>
</organism>
<comment type="caution">
    <text evidence="1">The sequence shown here is derived from an EMBL/GenBank/DDBJ whole genome shotgun (WGS) entry which is preliminary data.</text>
</comment>
<reference evidence="2" key="1">
    <citation type="journal article" date="2024" name="Front. Bioeng. Biotechnol.">
        <title>Genome-scale model development and genomic sequencing of the oleaginous clade Lipomyces.</title>
        <authorList>
            <person name="Czajka J.J."/>
            <person name="Han Y."/>
            <person name="Kim J."/>
            <person name="Mondo S.J."/>
            <person name="Hofstad B.A."/>
            <person name="Robles A."/>
            <person name="Haridas S."/>
            <person name="Riley R."/>
            <person name="LaButti K."/>
            <person name="Pangilinan J."/>
            <person name="Andreopoulos W."/>
            <person name="Lipzen A."/>
            <person name="Yan J."/>
            <person name="Wang M."/>
            <person name="Ng V."/>
            <person name="Grigoriev I.V."/>
            <person name="Spatafora J.W."/>
            <person name="Magnuson J.K."/>
            <person name="Baker S.E."/>
            <person name="Pomraning K.R."/>
        </authorList>
    </citation>
    <scope>NUCLEOTIDE SEQUENCE [LARGE SCALE GENOMIC DNA]</scope>
    <source>
        <strain evidence="2">CBS 7786</strain>
    </source>
</reference>
<accession>A0ACC3SXN7</accession>
<proteinExistence type="predicted"/>
<sequence>MKISYEHFERACIIVSLLLALCEMETEISEVLEILRRPLPSDSVLKFIVSEDGYKRIIEDREKSNQKYRVWYDGETHKVTIDCCPSYIH</sequence>
<dbReference type="Proteomes" id="UP001433508">
    <property type="component" value="Unassembled WGS sequence"/>
</dbReference>
<gene>
    <name evidence="1" type="ORF">V1525DRAFT_217675</name>
</gene>
<evidence type="ECO:0000313" key="1">
    <source>
        <dbReference type="EMBL" id="KAK9236428.1"/>
    </source>
</evidence>